<accession>A0AA38M7Z3</accession>
<keyword evidence="2" id="KW-1185">Reference proteome</keyword>
<sequence length="124" mass="14093">MENIFAPNQITPIAINIQSCMGNLGSKQTLPIKANKSDECVIILGGPMPINYGKCTFTNTRRRFRRQNCEKCIFCYIFFAIPTLENPIKTSRLEIKFNSIPIQSRVRMGLLPSLIVIPNFRPLC</sequence>
<reference evidence="1" key="1">
    <citation type="journal article" date="2023" name="G3 (Bethesda)">
        <title>Whole genome assemblies of Zophobas morio and Tenebrio molitor.</title>
        <authorList>
            <person name="Kaur S."/>
            <person name="Stinson S.A."/>
            <person name="diCenzo G.C."/>
        </authorList>
    </citation>
    <scope>NUCLEOTIDE SEQUENCE</scope>
    <source>
        <strain evidence="1">QUZm001</strain>
    </source>
</reference>
<organism evidence="1 2">
    <name type="scientific">Zophobas morio</name>
    <dbReference type="NCBI Taxonomy" id="2755281"/>
    <lineage>
        <taxon>Eukaryota</taxon>
        <taxon>Metazoa</taxon>
        <taxon>Ecdysozoa</taxon>
        <taxon>Arthropoda</taxon>
        <taxon>Hexapoda</taxon>
        <taxon>Insecta</taxon>
        <taxon>Pterygota</taxon>
        <taxon>Neoptera</taxon>
        <taxon>Endopterygota</taxon>
        <taxon>Coleoptera</taxon>
        <taxon>Polyphaga</taxon>
        <taxon>Cucujiformia</taxon>
        <taxon>Tenebrionidae</taxon>
        <taxon>Zophobas</taxon>
    </lineage>
</organism>
<evidence type="ECO:0000313" key="2">
    <source>
        <dbReference type="Proteomes" id="UP001168821"/>
    </source>
</evidence>
<dbReference type="EMBL" id="JALNTZ010000007">
    <property type="protein sequence ID" value="KAJ3646374.1"/>
    <property type="molecule type" value="Genomic_DNA"/>
</dbReference>
<evidence type="ECO:0000313" key="1">
    <source>
        <dbReference type="EMBL" id="KAJ3646374.1"/>
    </source>
</evidence>
<dbReference type="Proteomes" id="UP001168821">
    <property type="component" value="Unassembled WGS sequence"/>
</dbReference>
<dbReference type="AlphaFoldDB" id="A0AA38M7Z3"/>
<name>A0AA38M7Z3_9CUCU</name>
<gene>
    <name evidence="1" type="ORF">Zmor_023964</name>
</gene>
<proteinExistence type="predicted"/>
<comment type="caution">
    <text evidence="1">The sequence shown here is derived from an EMBL/GenBank/DDBJ whole genome shotgun (WGS) entry which is preliminary data.</text>
</comment>
<protein>
    <submittedName>
        <fullName evidence="1">Uncharacterized protein</fullName>
    </submittedName>
</protein>